<accession>A0A419NBV2</accession>
<dbReference type="AlphaFoldDB" id="A0A419NBV2"/>
<evidence type="ECO:0000313" key="2">
    <source>
        <dbReference type="Proteomes" id="UP000284908"/>
    </source>
</evidence>
<keyword evidence="2" id="KW-1185">Reference proteome</keyword>
<dbReference type="EMBL" id="RAHH01000006">
    <property type="protein sequence ID" value="RJT45675.1"/>
    <property type="molecule type" value="Genomic_DNA"/>
</dbReference>
<gene>
    <name evidence="1" type="ORF">D6C13_06005</name>
</gene>
<comment type="caution">
    <text evidence="1">The sequence shown here is derived from an EMBL/GenBank/DDBJ whole genome shotgun (WGS) entry which is preliminary data.</text>
</comment>
<proteinExistence type="predicted"/>
<dbReference type="Proteomes" id="UP000284908">
    <property type="component" value="Unassembled WGS sequence"/>
</dbReference>
<reference evidence="1 2" key="1">
    <citation type="submission" date="2018-09" db="EMBL/GenBank/DDBJ databases">
        <authorList>
            <person name="Le Fleche-Mateos A."/>
        </authorList>
    </citation>
    <scope>NUCLEOTIDE SEQUENCE [LARGE SCALE GENOMIC DNA]</scope>
    <source>
        <strain evidence="1 2">DSM 27399</strain>
    </source>
</reference>
<dbReference type="RefSeq" id="WP_120131916.1">
    <property type="nucleotide sequence ID" value="NZ_RAHH01000006.1"/>
</dbReference>
<organism evidence="1 2">
    <name type="scientific">Rahnella woolbedingensis</name>
    <dbReference type="NCBI Taxonomy" id="1510574"/>
    <lineage>
        <taxon>Bacteria</taxon>
        <taxon>Pseudomonadati</taxon>
        <taxon>Pseudomonadota</taxon>
        <taxon>Gammaproteobacteria</taxon>
        <taxon>Enterobacterales</taxon>
        <taxon>Yersiniaceae</taxon>
        <taxon>Rahnella</taxon>
    </lineage>
</organism>
<sequence length="87" mass="9614">MTRKFEGLPQHVQASALSVIEQQFSSLRIFDERNQDHANTIVKVVRGAFLKLYEEESEEAVAGGASKSVELKNNIMVHGGIVNVGCR</sequence>
<name>A0A419NBV2_9GAMM</name>
<protein>
    <submittedName>
        <fullName evidence="1">Uncharacterized protein</fullName>
    </submittedName>
</protein>
<evidence type="ECO:0000313" key="1">
    <source>
        <dbReference type="EMBL" id="RJT45675.1"/>
    </source>
</evidence>